<dbReference type="EMBL" id="CP107052">
    <property type="protein sequence ID" value="UYH52133.1"/>
    <property type="molecule type" value="Genomic_DNA"/>
</dbReference>
<dbReference type="Pfam" id="PF04280">
    <property type="entry name" value="Tim44"/>
    <property type="match status" value="1"/>
</dbReference>
<name>A0ABY6GMK9_9PROT</name>
<dbReference type="Gene3D" id="3.10.450.240">
    <property type="match status" value="1"/>
</dbReference>
<dbReference type="SMART" id="SM00978">
    <property type="entry name" value="Tim44"/>
    <property type="match status" value="1"/>
</dbReference>
<keyword evidence="4" id="KW-1185">Reference proteome</keyword>
<gene>
    <name evidence="3" type="ORF">N5W20_04575</name>
</gene>
<protein>
    <submittedName>
        <fullName evidence="3">Tim44/TimA family putative adaptor protein</fullName>
    </submittedName>
</protein>
<reference evidence="3" key="1">
    <citation type="submission" date="2022-10" db="EMBL/GenBank/DDBJ databases">
        <title>Candidatus Kirkpatrella diaphorinas gen. nov., sp. nov., an uncultured endosymbiont identified in a population of Diaphorina citri from Hawaii.</title>
        <authorList>
            <person name="Henry E.M."/>
            <person name="Carlson C.R."/>
            <person name="Kuo Y.-W."/>
        </authorList>
    </citation>
    <scope>NUCLEOTIDE SEQUENCE</scope>
    <source>
        <strain evidence="3">CADCRV1</strain>
    </source>
</reference>
<keyword evidence="1" id="KW-0472">Membrane</keyword>
<dbReference type="SUPFAM" id="SSF54427">
    <property type="entry name" value="NTF2-like"/>
    <property type="match status" value="1"/>
</dbReference>
<sequence>MSGLPIPLDIIFFVLVALVLGWRLFVVLGRRVRVEAVVTFQKKPLPSSKLAAGPDMGEVKAATRCDIPQPNTRVGQVLQEIGRHVSKFEPSGFVEEAQQTFRDVVTAFAAGDVVRLKACLTEDAFDTFNAVIEARQKDQTTQKAEIKAIDEVALEDAAITSPGAQAGLASIDVKFVSRQISAVYDANKDFVSGTESVTEFSELWRFIKVTGPDNTQEKWRVAAIRAA</sequence>
<evidence type="ECO:0000259" key="2">
    <source>
        <dbReference type="SMART" id="SM00978"/>
    </source>
</evidence>
<keyword evidence="1" id="KW-1133">Transmembrane helix</keyword>
<dbReference type="NCBIfam" id="NF033779">
    <property type="entry name" value="Tim44_TimA_adap"/>
    <property type="match status" value="1"/>
</dbReference>
<feature type="transmembrane region" description="Helical" evidence="1">
    <location>
        <begin position="6"/>
        <end position="25"/>
    </location>
</feature>
<keyword evidence="1" id="KW-0812">Transmembrane</keyword>
<evidence type="ECO:0000256" key="1">
    <source>
        <dbReference type="SAM" id="Phobius"/>
    </source>
</evidence>
<evidence type="ECO:0000313" key="3">
    <source>
        <dbReference type="EMBL" id="UYH52133.1"/>
    </source>
</evidence>
<organism evidence="3 4">
    <name type="scientific">Candidatus Kirkpatrickella diaphorinae</name>
    <dbReference type="NCBI Taxonomy" id="2984322"/>
    <lineage>
        <taxon>Bacteria</taxon>
        <taxon>Pseudomonadati</taxon>
        <taxon>Pseudomonadota</taxon>
        <taxon>Alphaproteobacteria</taxon>
        <taxon>Acetobacterales</taxon>
        <taxon>Acetobacteraceae</taxon>
        <taxon>Candidatus Kirkpatrickella</taxon>
    </lineage>
</organism>
<proteinExistence type="predicted"/>
<dbReference type="Proteomes" id="UP001163831">
    <property type="component" value="Chromosome"/>
</dbReference>
<dbReference type="InterPro" id="IPR007379">
    <property type="entry name" value="Tim44-like_dom"/>
</dbReference>
<feature type="domain" description="Tim44-like" evidence="2">
    <location>
        <begin position="74"/>
        <end position="226"/>
    </location>
</feature>
<dbReference type="InterPro" id="IPR032710">
    <property type="entry name" value="NTF2-like_dom_sf"/>
</dbReference>
<evidence type="ECO:0000313" key="4">
    <source>
        <dbReference type="Proteomes" id="UP001163831"/>
    </source>
</evidence>
<dbReference type="RefSeq" id="WP_319807729.1">
    <property type="nucleotide sequence ID" value="NZ_CP107052.1"/>
</dbReference>
<accession>A0ABY6GMK9</accession>